<dbReference type="PANTHER" id="PTHR13417:SF2">
    <property type="entry name" value="E3 UBIQUITIN-PROTEIN LIGASE RNF146"/>
    <property type="match status" value="1"/>
</dbReference>
<dbReference type="PANTHER" id="PTHR13417">
    <property type="entry name" value="E3 UBIQUITIN-PROTEIN LIGASE RNF146"/>
    <property type="match status" value="1"/>
</dbReference>
<evidence type="ECO:0000259" key="13">
    <source>
        <dbReference type="PROSITE" id="PS50089"/>
    </source>
</evidence>
<feature type="domain" description="RING-type" evidence="13">
    <location>
        <begin position="20"/>
        <end position="58"/>
    </location>
</feature>
<dbReference type="Gene3D" id="3.30.720.50">
    <property type="match status" value="1"/>
</dbReference>
<dbReference type="AlphaFoldDB" id="A0A7R9BXN2"/>
<evidence type="ECO:0000256" key="6">
    <source>
        <dbReference type="ARBA" id="ARBA00022723"/>
    </source>
</evidence>
<evidence type="ECO:0000313" key="15">
    <source>
        <dbReference type="EMBL" id="CAD7282552.1"/>
    </source>
</evidence>
<comment type="PTM">
    <text evidence="11">Ubiquitinated; autoubiquitinated.</text>
</comment>
<dbReference type="InterPro" id="IPR004170">
    <property type="entry name" value="WWE_dom"/>
</dbReference>
<keyword evidence="6 11" id="KW-0479">Metal-binding</keyword>
<comment type="domain">
    <text evidence="11">The WWE domain mediates non-covalent poly(ADP-ribose)-binding.</text>
</comment>
<evidence type="ECO:0000256" key="2">
    <source>
        <dbReference type="ARBA" id="ARBA00004514"/>
    </source>
</evidence>
<dbReference type="GO" id="GO:0061630">
    <property type="term" value="F:ubiquitin protein ligase activity"/>
    <property type="evidence" value="ECO:0007669"/>
    <property type="project" value="UniProtKB-UniRule"/>
</dbReference>
<dbReference type="PROSITE" id="PS50918">
    <property type="entry name" value="WWE"/>
    <property type="match status" value="1"/>
</dbReference>
<reference evidence="15" key="1">
    <citation type="submission" date="2020-11" db="EMBL/GenBank/DDBJ databases">
        <authorList>
            <person name="Tran Van P."/>
        </authorList>
    </citation>
    <scope>NUCLEOTIDE SEQUENCE</scope>
</reference>
<feature type="compositionally biased region" description="Polar residues" evidence="12">
    <location>
        <begin position="208"/>
        <end position="229"/>
    </location>
</feature>
<dbReference type="GO" id="GO:0016055">
    <property type="term" value="P:Wnt signaling pathway"/>
    <property type="evidence" value="ECO:0007669"/>
    <property type="project" value="UniProtKB-KW"/>
</dbReference>
<dbReference type="GO" id="GO:0005829">
    <property type="term" value="C:cytosol"/>
    <property type="evidence" value="ECO:0007669"/>
    <property type="project" value="UniProtKB-SubCell"/>
</dbReference>
<protein>
    <recommendedName>
        <fullName evidence="11">E3 ubiquitin-protein ligase</fullName>
        <ecNumber evidence="11">2.3.2.27</ecNumber>
    </recommendedName>
</protein>
<evidence type="ECO:0000256" key="11">
    <source>
        <dbReference type="RuleBase" id="RU367115"/>
    </source>
</evidence>
<keyword evidence="9 11" id="KW-0862">Zinc</keyword>
<evidence type="ECO:0000259" key="14">
    <source>
        <dbReference type="PROSITE" id="PS50918"/>
    </source>
</evidence>
<evidence type="ECO:0000256" key="10">
    <source>
        <dbReference type="PROSITE-ProRule" id="PRU00175"/>
    </source>
</evidence>
<keyword evidence="7 10" id="KW-0863">Zinc-finger</keyword>
<dbReference type="EMBL" id="OA886000">
    <property type="protein sequence ID" value="CAD7282552.1"/>
    <property type="molecule type" value="Genomic_DNA"/>
</dbReference>
<name>A0A7R9BXN2_9CRUS</name>
<keyword evidence="8 11" id="KW-0833">Ubl conjugation pathway</keyword>
<dbReference type="PROSITE" id="PS50089">
    <property type="entry name" value="ZF_RING_2"/>
    <property type="match status" value="1"/>
</dbReference>
<dbReference type="InterPro" id="IPR018123">
    <property type="entry name" value="WWE-dom_subgr"/>
</dbReference>
<comment type="subcellular location">
    <subcellularLocation>
        <location evidence="2 11">Cytoplasm</location>
        <location evidence="2 11">Cytosol</location>
    </subcellularLocation>
</comment>
<dbReference type="GO" id="GO:0008270">
    <property type="term" value="F:zinc ion binding"/>
    <property type="evidence" value="ECO:0007669"/>
    <property type="project" value="UniProtKB-UniRule"/>
</dbReference>
<dbReference type="Pfam" id="PF13920">
    <property type="entry name" value="zf-C3HC4_3"/>
    <property type="match status" value="1"/>
</dbReference>
<keyword evidence="3 11" id="KW-0963">Cytoplasm</keyword>
<comment type="function">
    <text evidence="11">E3 ubiquitin-protein ligase that specifically binds poly-ADP-ribosylated proteins and mediates their ubiquitination and subsequent degradation.</text>
</comment>
<dbReference type="InterPro" id="IPR013083">
    <property type="entry name" value="Znf_RING/FYVE/PHD"/>
</dbReference>
<evidence type="ECO:0000256" key="7">
    <source>
        <dbReference type="ARBA" id="ARBA00022771"/>
    </source>
</evidence>
<dbReference type="InterPro" id="IPR017907">
    <property type="entry name" value="Znf_RING_CS"/>
</dbReference>
<evidence type="ECO:0000256" key="3">
    <source>
        <dbReference type="ARBA" id="ARBA00022490"/>
    </source>
</evidence>
<evidence type="ECO:0000256" key="8">
    <source>
        <dbReference type="ARBA" id="ARBA00022786"/>
    </source>
</evidence>
<evidence type="ECO:0000256" key="9">
    <source>
        <dbReference type="ARBA" id="ARBA00022833"/>
    </source>
</evidence>
<dbReference type="Proteomes" id="UP000678499">
    <property type="component" value="Unassembled WGS sequence"/>
</dbReference>
<dbReference type="SUPFAM" id="SSF117839">
    <property type="entry name" value="WWE domain"/>
    <property type="match status" value="1"/>
</dbReference>
<dbReference type="GO" id="GO:0051865">
    <property type="term" value="P:protein autoubiquitination"/>
    <property type="evidence" value="ECO:0007669"/>
    <property type="project" value="UniProtKB-UniRule"/>
</dbReference>
<feature type="region of interest" description="Disordered" evidence="12">
    <location>
        <begin position="163"/>
        <end position="240"/>
    </location>
</feature>
<keyword evidence="5" id="KW-0879">Wnt signaling pathway</keyword>
<dbReference type="Gene3D" id="3.30.40.10">
    <property type="entry name" value="Zinc/RING finger domain, C3HC4 (zinc finger)"/>
    <property type="match status" value="1"/>
</dbReference>
<dbReference type="PROSITE" id="PS00518">
    <property type="entry name" value="ZF_RING_1"/>
    <property type="match status" value="1"/>
</dbReference>
<dbReference type="SMART" id="SM00184">
    <property type="entry name" value="RING"/>
    <property type="match status" value="1"/>
</dbReference>
<dbReference type="InterPro" id="IPR033509">
    <property type="entry name" value="RNF146"/>
</dbReference>
<gene>
    <name evidence="15" type="ORF">NMOB1V02_LOCUS10174</name>
</gene>
<comment type="catalytic activity">
    <reaction evidence="1 11">
        <text>S-ubiquitinyl-[E2 ubiquitin-conjugating enzyme]-L-cysteine + [acceptor protein]-L-lysine = [E2 ubiquitin-conjugating enzyme]-L-cysteine + N(6)-ubiquitinyl-[acceptor protein]-L-lysine.</text>
        <dbReference type="EC" id="2.3.2.27"/>
    </reaction>
</comment>
<evidence type="ECO:0000256" key="5">
    <source>
        <dbReference type="ARBA" id="ARBA00022687"/>
    </source>
</evidence>
<dbReference type="InterPro" id="IPR037197">
    <property type="entry name" value="WWE_dom_sf"/>
</dbReference>
<sequence>MADNEECANRDGEESSDLDCAVCLQSCVHPVKLPCGHHFCYLCVKGVALLSKKCAMCRQEIPWECLDNPELLREEEFIRSASETSAEKWYYEGRNGWWQYDDRTSAELENAFTKNEAVVEVLVAGFVYIVDLIQMTQCRKNGMGRVRSVKRDSGQIPNKIGVAGLRLRPGGAPNNRRNNNRDADGGENPPPAPPVRNASMLADVDGASDNQLQDAVSTRFRQLRLESTTSPPPRRRRPRE</sequence>
<dbReference type="GO" id="GO:0072572">
    <property type="term" value="F:poly-ADP-D-ribose binding"/>
    <property type="evidence" value="ECO:0007669"/>
    <property type="project" value="UniProtKB-UniRule"/>
</dbReference>
<dbReference type="GO" id="GO:0005634">
    <property type="term" value="C:nucleus"/>
    <property type="evidence" value="ECO:0007669"/>
    <property type="project" value="TreeGrafter"/>
</dbReference>
<organism evidence="15">
    <name type="scientific">Notodromas monacha</name>
    <dbReference type="NCBI Taxonomy" id="399045"/>
    <lineage>
        <taxon>Eukaryota</taxon>
        <taxon>Metazoa</taxon>
        <taxon>Ecdysozoa</taxon>
        <taxon>Arthropoda</taxon>
        <taxon>Crustacea</taxon>
        <taxon>Oligostraca</taxon>
        <taxon>Ostracoda</taxon>
        <taxon>Podocopa</taxon>
        <taxon>Podocopida</taxon>
        <taxon>Cypridocopina</taxon>
        <taxon>Cypridoidea</taxon>
        <taxon>Cyprididae</taxon>
        <taxon>Notodromas</taxon>
    </lineage>
</organism>
<accession>A0A7R9BXN2</accession>
<dbReference type="InterPro" id="IPR001841">
    <property type="entry name" value="Znf_RING"/>
</dbReference>
<feature type="domain" description="WWE" evidence="14">
    <location>
        <begin position="75"/>
        <end position="151"/>
    </location>
</feature>
<feature type="compositionally biased region" description="Low complexity" evidence="12">
    <location>
        <begin position="168"/>
        <end position="177"/>
    </location>
</feature>
<dbReference type="GO" id="GO:0006511">
    <property type="term" value="P:ubiquitin-dependent protein catabolic process"/>
    <property type="evidence" value="ECO:0007669"/>
    <property type="project" value="UniProtKB-UniRule"/>
</dbReference>
<dbReference type="SUPFAM" id="SSF57850">
    <property type="entry name" value="RING/U-box"/>
    <property type="match status" value="1"/>
</dbReference>
<keyword evidence="16" id="KW-1185">Reference proteome</keyword>
<dbReference type="UniPathway" id="UPA00143"/>
<evidence type="ECO:0000313" key="16">
    <source>
        <dbReference type="Proteomes" id="UP000678499"/>
    </source>
</evidence>
<dbReference type="EC" id="2.3.2.27" evidence="11"/>
<dbReference type="OrthoDB" id="10065815at2759"/>
<evidence type="ECO:0000256" key="1">
    <source>
        <dbReference type="ARBA" id="ARBA00000900"/>
    </source>
</evidence>
<dbReference type="SMART" id="SM00678">
    <property type="entry name" value="WWE"/>
    <property type="match status" value="1"/>
</dbReference>
<keyword evidence="4 11" id="KW-0808">Transferase</keyword>
<dbReference type="CDD" id="cd16546">
    <property type="entry name" value="RING-HC_RNF146"/>
    <property type="match status" value="1"/>
</dbReference>
<proteinExistence type="predicted"/>
<dbReference type="EMBL" id="CAJPEX010003963">
    <property type="protein sequence ID" value="CAG0922704.1"/>
    <property type="molecule type" value="Genomic_DNA"/>
</dbReference>
<dbReference type="InterPro" id="IPR044110">
    <property type="entry name" value="RING-HC_RNF146"/>
</dbReference>
<comment type="pathway">
    <text evidence="11">Protein modification; protein ubiquitination.</text>
</comment>
<evidence type="ECO:0000256" key="12">
    <source>
        <dbReference type="SAM" id="MobiDB-lite"/>
    </source>
</evidence>
<dbReference type="Pfam" id="PF02825">
    <property type="entry name" value="WWE"/>
    <property type="match status" value="1"/>
</dbReference>
<evidence type="ECO:0000256" key="4">
    <source>
        <dbReference type="ARBA" id="ARBA00022679"/>
    </source>
</evidence>